<proteinExistence type="predicted"/>
<comment type="caution">
    <text evidence="1">The sequence shown here is derived from an EMBL/GenBank/DDBJ whole genome shotgun (WGS) entry which is preliminary data.</text>
</comment>
<evidence type="ECO:0000313" key="1">
    <source>
        <dbReference type="EMBL" id="OXA44849.1"/>
    </source>
</evidence>
<dbReference type="Proteomes" id="UP000198287">
    <property type="component" value="Unassembled WGS sequence"/>
</dbReference>
<dbReference type="EMBL" id="LNIX01000019">
    <property type="protein sequence ID" value="OXA44849.1"/>
    <property type="molecule type" value="Genomic_DNA"/>
</dbReference>
<reference evidence="1 2" key="1">
    <citation type="submission" date="2015-12" db="EMBL/GenBank/DDBJ databases">
        <title>The genome of Folsomia candida.</title>
        <authorList>
            <person name="Faddeeva A."/>
            <person name="Derks M.F."/>
            <person name="Anvar Y."/>
            <person name="Smit S."/>
            <person name="Van Straalen N."/>
            <person name="Roelofs D."/>
        </authorList>
    </citation>
    <scope>NUCLEOTIDE SEQUENCE [LARGE SCALE GENOMIC DNA]</scope>
    <source>
        <strain evidence="1 2">VU population</strain>
        <tissue evidence="1">Whole body</tissue>
    </source>
</reference>
<protein>
    <recommendedName>
        <fullName evidence="3">F-box domain-containing protein</fullName>
    </recommendedName>
</protein>
<evidence type="ECO:0008006" key="3">
    <source>
        <dbReference type="Google" id="ProtNLM"/>
    </source>
</evidence>
<name>A0A226DI42_FOLCA</name>
<sequence length="433" mass="49249">MDGEPKSYTIFNNSQIFSKIASYLPLHDLKNGRLVCHNWATELGPTLEKSTFVDLSKPNYLQTLRLYNSSIEKNETFTHSNFVIRHDTSSSDSAVYNVMILQLFTFMKETYGEEVKCLHIILGDSCPGFLNRLLQLVPNLKVLEVTCTNSFSLANTPNVVNLSVRRKFPVLETLKFRSEITSQMERRAMMATLLTVLFRNCPHNIKRVEVWDPAIQSGIGLAAFKIVAKLELKNWTDLRIPFFGNAMVPVILGLNQRLSVIKVGGIYPGSFPSLRRILEKHSATLTILQVTLGSMRTCPNEAELKSMQTQNFDFPRLPVLKKMTCSVGKFPQNTSVTWEGVISLYDRAILRILSSKFAEKYPQLTQLDLTFSGSLSPRRSNFFANIDQIPQVKNLSVELKRWGRTAGRDVWVLRLIDIFPNVRNPIIIEPKED</sequence>
<evidence type="ECO:0000313" key="2">
    <source>
        <dbReference type="Proteomes" id="UP000198287"/>
    </source>
</evidence>
<dbReference type="AlphaFoldDB" id="A0A226DI42"/>
<keyword evidence="2" id="KW-1185">Reference proteome</keyword>
<gene>
    <name evidence="1" type="ORF">Fcan01_20590</name>
</gene>
<accession>A0A226DI42</accession>
<organism evidence="1 2">
    <name type="scientific">Folsomia candida</name>
    <name type="common">Springtail</name>
    <dbReference type="NCBI Taxonomy" id="158441"/>
    <lineage>
        <taxon>Eukaryota</taxon>
        <taxon>Metazoa</taxon>
        <taxon>Ecdysozoa</taxon>
        <taxon>Arthropoda</taxon>
        <taxon>Hexapoda</taxon>
        <taxon>Collembola</taxon>
        <taxon>Entomobryomorpha</taxon>
        <taxon>Isotomoidea</taxon>
        <taxon>Isotomidae</taxon>
        <taxon>Proisotominae</taxon>
        <taxon>Folsomia</taxon>
    </lineage>
</organism>